<dbReference type="AlphaFoldDB" id="A0A5D0NCP4"/>
<dbReference type="Pfam" id="PF19812">
    <property type="entry name" value="DUF6295"/>
    <property type="match status" value="1"/>
</dbReference>
<protein>
    <submittedName>
        <fullName evidence="1">Uncharacterized protein</fullName>
    </submittedName>
</protein>
<gene>
    <name evidence="1" type="ORF">FXF69_30525</name>
</gene>
<accession>A0A5D0NCP4</accession>
<reference evidence="1 2" key="1">
    <citation type="submission" date="2019-08" db="EMBL/GenBank/DDBJ databases">
        <title>Actinomadura sp. nov. CYP1-5 isolated from mountain soil.</title>
        <authorList>
            <person name="Songsumanus A."/>
            <person name="Kuncharoen N."/>
            <person name="Kudo T."/>
            <person name="Yuki M."/>
            <person name="Igarashi Y."/>
            <person name="Tanasupawat S."/>
        </authorList>
    </citation>
    <scope>NUCLEOTIDE SEQUENCE [LARGE SCALE GENOMIC DNA]</scope>
    <source>
        <strain evidence="1 2">JCM 14158</strain>
    </source>
</reference>
<keyword evidence="2" id="KW-1185">Reference proteome</keyword>
<dbReference type="InterPro" id="IPR046262">
    <property type="entry name" value="DUF6295"/>
</dbReference>
<evidence type="ECO:0000313" key="1">
    <source>
        <dbReference type="EMBL" id="TYB42166.1"/>
    </source>
</evidence>
<dbReference type="Proteomes" id="UP000323380">
    <property type="component" value="Unassembled WGS sequence"/>
</dbReference>
<proteinExistence type="predicted"/>
<evidence type="ECO:0000313" key="2">
    <source>
        <dbReference type="Proteomes" id="UP000323380"/>
    </source>
</evidence>
<dbReference type="STRING" id="1220554.GCA_001552135_02086"/>
<dbReference type="RefSeq" id="WP_067888470.1">
    <property type="nucleotide sequence ID" value="NZ_VSFG01000008.1"/>
</dbReference>
<sequence>MCTYQTIKVALDGAAKGADGWFTLTDGAVYVDHPFHACHEHTVNIDFTNPGDGPSARVAVELTEEAALALVAAIQEALAAAPPGLASAPASVRASARVSAGAAGAG</sequence>
<name>A0A5D0NCP4_9ACTN</name>
<dbReference type="EMBL" id="VSFG01000008">
    <property type="protein sequence ID" value="TYB42166.1"/>
    <property type="molecule type" value="Genomic_DNA"/>
</dbReference>
<comment type="caution">
    <text evidence="1">The sequence shown here is derived from an EMBL/GenBank/DDBJ whole genome shotgun (WGS) entry which is preliminary data.</text>
</comment>
<organism evidence="1 2">
    <name type="scientific">Actinomadura chibensis</name>
    <dbReference type="NCBI Taxonomy" id="392828"/>
    <lineage>
        <taxon>Bacteria</taxon>
        <taxon>Bacillati</taxon>
        <taxon>Actinomycetota</taxon>
        <taxon>Actinomycetes</taxon>
        <taxon>Streptosporangiales</taxon>
        <taxon>Thermomonosporaceae</taxon>
        <taxon>Actinomadura</taxon>
    </lineage>
</organism>